<gene>
    <name evidence="3" type="ORF">FYJ33_02895</name>
</gene>
<dbReference type="Pfam" id="PF15525">
    <property type="entry name" value="DUF4652"/>
    <property type="match status" value="1"/>
</dbReference>
<dbReference type="Proteomes" id="UP000460287">
    <property type="component" value="Unassembled WGS sequence"/>
</dbReference>
<dbReference type="Gene3D" id="2.40.128.660">
    <property type="entry name" value="Uncharacterised protein PF15525, DUF4652"/>
    <property type="match status" value="1"/>
</dbReference>
<feature type="transmembrane region" description="Helical" evidence="2">
    <location>
        <begin position="148"/>
        <end position="171"/>
    </location>
</feature>
<dbReference type="Gene3D" id="1.10.1740.10">
    <property type="match status" value="1"/>
</dbReference>
<evidence type="ECO:0000313" key="4">
    <source>
        <dbReference type="Proteomes" id="UP000460287"/>
    </source>
</evidence>
<feature type="region of interest" description="Disordered" evidence="1">
    <location>
        <begin position="187"/>
        <end position="238"/>
    </location>
</feature>
<proteinExistence type="predicted"/>
<reference evidence="3 4" key="1">
    <citation type="submission" date="2019-08" db="EMBL/GenBank/DDBJ databases">
        <title>In-depth cultivation of the pig gut microbiome towards novel bacterial diversity and tailored functional studies.</title>
        <authorList>
            <person name="Wylensek D."/>
            <person name="Hitch T.C.A."/>
            <person name="Clavel T."/>
        </authorList>
    </citation>
    <scope>NUCLEOTIDE SEQUENCE [LARGE SCALE GENOMIC DNA]</scope>
    <source>
        <strain evidence="3 4">WCA-383-APC-5B</strain>
    </source>
</reference>
<dbReference type="AlphaFoldDB" id="A0A7X2MWI7"/>
<dbReference type="InterPro" id="IPR028102">
    <property type="entry name" value="DUF4652"/>
</dbReference>
<keyword evidence="2" id="KW-0472">Membrane</keyword>
<keyword evidence="4" id="KW-1185">Reference proteome</keyword>
<accession>A0A7X2MWI7</accession>
<keyword evidence="2" id="KW-0812">Transmembrane</keyword>
<keyword evidence="2" id="KW-1133">Transmembrane helix</keyword>
<evidence type="ECO:0000313" key="3">
    <source>
        <dbReference type="EMBL" id="MSR90388.1"/>
    </source>
</evidence>
<feature type="compositionally biased region" description="Basic and acidic residues" evidence="1">
    <location>
        <begin position="190"/>
        <end position="221"/>
    </location>
</feature>
<sequence length="398" mass="45645">MVDGDKELINEVLKVEQFNIIINKYELTILHIIYNMIKDKEAAEDLTQETFITAYNKLYMYKSNYKFFDNNLTREQREEMIKHIKDCDSCRKKYNYEKKINDDFKSILHDYNPGFVSSRRSIMSKIDKKKYPMSLTEKAGYKLKKNRWIAVAALIAVITLSSSVIAIPKIINMQQSAVNKNASVSAEASVNEKSEAIDDKKEEANKSSEKDKGVELKKQENKGSQPEDSEKGTEKTVDIFSKDVPSDSVIKSMNSESQTPWEVNKENKYSACVLGKGEYAEEEGYASLIIKNPKGAFTEYKLKNEKESQTTILQTEWLDNDRILVVTGSAYGTLVTGQQIYSININTDMTKLEFQPSSKRERIKKIQSKGNKKLQITIAQYTDETMNEYKETIKMIAL</sequence>
<comment type="caution">
    <text evidence="3">The sequence shown here is derived from an EMBL/GenBank/DDBJ whole genome shotgun (WGS) entry which is preliminary data.</text>
</comment>
<dbReference type="GO" id="GO:0006352">
    <property type="term" value="P:DNA-templated transcription initiation"/>
    <property type="evidence" value="ECO:0007669"/>
    <property type="project" value="InterPro"/>
</dbReference>
<evidence type="ECO:0000256" key="1">
    <source>
        <dbReference type="SAM" id="MobiDB-lite"/>
    </source>
</evidence>
<protein>
    <submittedName>
        <fullName evidence="3">DUF4652 domain-containing protein</fullName>
    </submittedName>
</protein>
<name>A0A7X2MWI7_9CLOT</name>
<dbReference type="InterPro" id="IPR013325">
    <property type="entry name" value="RNA_pol_sigma_r2"/>
</dbReference>
<organism evidence="3 4">
    <name type="scientific">Inconstantimicrobium porci</name>
    <dbReference type="NCBI Taxonomy" id="2652291"/>
    <lineage>
        <taxon>Bacteria</taxon>
        <taxon>Bacillati</taxon>
        <taxon>Bacillota</taxon>
        <taxon>Clostridia</taxon>
        <taxon>Eubacteriales</taxon>
        <taxon>Clostridiaceae</taxon>
        <taxon>Inconstantimicrobium</taxon>
    </lineage>
</organism>
<dbReference type="EMBL" id="VULX01000002">
    <property type="protein sequence ID" value="MSR90388.1"/>
    <property type="molecule type" value="Genomic_DNA"/>
</dbReference>
<evidence type="ECO:0000256" key="2">
    <source>
        <dbReference type="SAM" id="Phobius"/>
    </source>
</evidence>
<dbReference type="GO" id="GO:0003700">
    <property type="term" value="F:DNA-binding transcription factor activity"/>
    <property type="evidence" value="ECO:0007669"/>
    <property type="project" value="InterPro"/>
</dbReference>
<feature type="compositionally biased region" description="Basic and acidic residues" evidence="1">
    <location>
        <begin position="228"/>
        <end position="238"/>
    </location>
</feature>
<dbReference type="SUPFAM" id="SSF88946">
    <property type="entry name" value="Sigma2 domain of RNA polymerase sigma factors"/>
    <property type="match status" value="1"/>
</dbReference>
<dbReference type="RefSeq" id="WP_154530274.1">
    <property type="nucleotide sequence ID" value="NZ_VULX01000002.1"/>
</dbReference>